<dbReference type="Proteomes" id="UP000789901">
    <property type="component" value="Unassembled WGS sequence"/>
</dbReference>
<evidence type="ECO:0000313" key="2">
    <source>
        <dbReference type="Proteomes" id="UP000789901"/>
    </source>
</evidence>
<evidence type="ECO:0000313" key="1">
    <source>
        <dbReference type="EMBL" id="CAG8642201.1"/>
    </source>
</evidence>
<sequence>SFKYATLSIIYPLIQALKYTFANVEITDDILNEEEHMPSFHHKELSDDNSNESDFEIYETLTNNR</sequence>
<keyword evidence="2" id="KW-1185">Reference proteome</keyword>
<feature type="non-terminal residue" evidence="1">
    <location>
        <position position="1"/>
    </location>
</feature>
<proteinExistence type="predicted"/>
<reference evidence="1 2" key="1">
    <citation type="submission" date="2021-06" db="EMBL/GenBank/DDBJ databases">
        <authorList>
            <person name="Kallberg Y."/>
            <person name="Tangrot J."/>
            <person name="Rosling A."/>
        </authorList>
    </citation>
    <scope>NUCLEOTIDE SEQUENCE [LARGE SCALE GENOMIC DNA]</scope>
    <source>
        <strain evidence="1 2">120-4 pot B 10/14</strain>
    </source>
</reference>
<gene>
    <name evidence="1" type="ORF">GMARGA_LOCUS8904</name>
</gene>
<dbReference type="EMBL" id="CAJVQB010004661">
    <property type="protein sequence ID" value="CAG8642201.1"/>
    <property type="molecule type" value="Genomic_DNA"/>
</dbReference>
<comment type="caution">
    <text evidence="1">The sequence shown here is derived from an EMBL/GenBank/DDBJ whole genome shotgun (WGS) entry which is preliminary data.</text>
</comment>
<protein>
    <submittedName>
        <fullName evidence="1">46106_t:CDS:1</fullName>
    </submittedName>
</protein>
<organism evidence="1 2">
    <name type="scientific">Gigaspora margarita</name>
    <dbReference type="NCBI Taxonomy" id="4874"/>
    <lineage>
        <taxon>Eukaryota</taxon>
        <taxon>Fungi</taxon>
        <taxon>Fungi incertae sedis</taxon>
        <taxon>Mucoromycota</taxon>
        <taxon>Glomeromycotina</taxon>
        <taxon>Glomeromycetes</taxon>
        <taxon>Diversisporales</taxon>
        <taxon>Gigasporaceae</taxon>
        <taxon>Gigaspora</taxon>
    </lineage>
</organism>
<name>A0ABN7UNV0_GIGMA</name>
<accession>A0ABN7UNV0</accession>